<sequence length="126" mass="14475">MPHVLRNRQSGIVVNLYFLSGVEISSTGFKMTFHERIIALKDGTMRSASVSRVSISHPTLRRLVKKINQEQGSNEMFIEQWSARIAGPPRKKRYDAVNQRLRSIVENYDSTNMDIKSYLRAIAHNL</sequence>
<comment type="caution">
    <text evidence="1">The sequence shown here is derived from an EMBL/GenBank/DDBJ whole genome shotgun (WGS) entry which is preliminary data.</text>
</comment>
<name>A0ABP0GTQ3_CLALP</name>
<proteinExistence type="predicted"/>
<evidence type="ECO:0000313" key="2">
    <source>
        <dbReference type="Proteomes" id="UP001642483"/>
    </source>
</evidence>
<accession>A0ABP0GTQ3</accession>
<dbReference type="Proteomes" id="UP001642483">
    <property type="component" value="Unassembled WGS sequence"/>
</dbReference>
<dbReference type="EMBL" id="CAWYQH010000141">
    <property type="protein sequence ID" value="CAK8694693.1"/>
    <property type="molecule type" value="Genomic_DNA"/>
</dbReference>
<evidence type="ECO:0000313" key="1">
    <source>
        <dbReference type="EMBL" id="CAK8694693.1"/>
    </source>
</evidence>
<protein>
    <submittedName>
        <fullName evidence="1">Uncharacterized protein</fullName>
    </submittedName>
</protein>
<keyword evidence="2" id="KW-1185">Reference proteome</keyword>
<organism evidence="1 2">
    <name type="scientific">Clavelina lepadiformis</name>
    <name type="common">Light-bulb sea squirt</name>
    <name type="synonym">Ascidia lepadiformis</name>
    <dbReference type="NCBI Taxonomy" id="159417"/>
    <lineage>
        <taxon>Eukaryota</taxon>
        <taxon>Metazoa</taxon>
        <taxon>Chordata</taxon>
        <taxon>Tunicata</taxon>
        <taxon>Ascidiacea</taxon>
        <taxon>Aplousobranchia</taxon>
        <taxon>Clavelinidae</taxon>
        <taxon>Clavelina</taxon>
    </lineage>
</organism>
<gene>
    <name evidence="1" type="ORF">CVLEPA_LOCUS28043</name>
</gene>
<reference evidence="1 2" key="1">
    <citation type="submission" date="2024-02" db="EMBL/GenBank/DDBJ databases">
        <authorList>
            <person name="Daric V."/>
            <person name="Darras S."/>
        </authorList>
    </citation>
    <scope>NUCLEOTIDE SEQUENCE [LARGE SCALE GENOMIC DNA]</scope>
</reference>